<evidence type="ECO:0000259" key="17">
    <source>
        <dbReference type="PROSITE" id="PS50110"/>
    </source>
</evidence>
<name>A0A084Y278_9PROT</name>
<proteinExistence type="predicted"/>
<dbReference type="RefSeq" id="WP_273703272.1">
    <property type="nucleotide sequence ID" value="NZ_JDSS02000019.1"/>
</dbReference>
<evidence type="ECO:0000256" key="9">
    <source>
        <dbReference type="ARBA" id="ARBA00023012"/>
    </source>
</evidence>
<dbReference type="Gene3D" id="3.30.450.20">
    <property type="entry name" value="PAS domain"/>
    <property type="match status" value="1"/>
</dbReference>
<dbReference type="PANTHER" id="PTHR43047:SF64">
    <property type="entry name" value="HISTIDINE KINASE CONTAINING CHEY-HOMOLOGOUS RECEIVER DOMAIN AND PAS DOMAIN-RELATED"/>
    <property type="match status" value="1"/>
</dbReference>
<evidence type="ECO:0000256" key="4">
    <source>
        <dbReference type="ARBA" id="ARBA00022553"/>
    </source>
</evidence>
<evidence type="ECO:0000259" key="20">
    <source>
        <dbReference type="PROSITE" id="PS50885"/>
    </source>
</evidence>
<dbReference type="Proteomes" id="UP000019812">
    <property type="component" value="Unassembled WGS sequence"/>
</dbReference>
<evidence type="ECO:0000256" key="14">
    <source>
        <dbReference type="PROSITE-ProRule" id="PRU00169"/>
    </source>
</evidence>
<dbReference type="SUPFAM" id="SSF47384">
    <property type="entry name" value="Homodimeric domain of signal transducing histidine kinase"/>
    <property type="match status" value="1"/>
</dbReference>
<feature type="modified residue" description="4-aspartylphosphate" evidence="14">
    <location>
        <position position="699"/>
    </location>
</feature>
<dbReference type="Gene3D" id="1.10.287.130">
    <property type="match status" value="1"/>
</dbReference>
<dbReference type="InterPro" id="IPR003594">
    <property type="entry name" value="HATPase_dom"/>
</dbReference>
<keyword evidence="11" id="KW-0131">Cell cycle</keyword>
<dbReference type="GO" id="GO:0005524">
    <property type="term" value="F:ATP binding"/>
    <property type="evidence" value="ECO:0007669"/>
    <property type="project" value="UniProtKB-KW"/>
</dbReference>
<dbReference type="InterPro" id="IPR000014">
    <property type="entry name" value="PAS"/>
</dbReference>
<keyword evidence="7 21" id="KW-0418">Kinase</keyword>
<dbReference type="CDD" id="cd16922">
    <property type="entry name" value="HATPase_EvgS-ArcB-TorS-like"/>
    <property type="match status" value="1"/>
</dbReference>
<dbReference type="InterPro" id="IPR005467">
    <property type="entry name" value="His_kinase_dom"/>
</dbReference>
<dbReference type="SUPFAM" id="SSF55874">
    <property type="entry name" value="ATPase domain of HSP90 chaperone/DNA topoisomerase II/histidine kinase"/>
    <property type="match status" value="1"/>
</dbReference>
<protein>
    <recommendedName>
        <fullName evidence="13">Virulence sensor protein BvgS</fullName>
        <ecNumber evidence="3">2.7.13.3</ecNumber>
    </recommendedName>
</protein>
<evidence type="ECO:0000259" key="19">
    <source>
        <dbReference type="PROSITE" id="PS50113"/>
    </source>
</evidence>
<dbReference type="InterPro" id="IPR001789">
    <property type="entry name" value="Sig_transdc_resp-reg_receiver"/>
</dbReference>
<keyword evidence="6" id="KW-0547">Nucleotide-binding</keyword>
<dbReference type="InterPro" id="IPR035965">
    <property type="entry name" value="PAS-like_dom_sf"/>
</dbReference>
<dbReference type="Pfam" id="PF00072">
    <property type="entry name" value="Response_reg"/>
    <property type="match status" value="1"/>
</dbReference>
<evidence type="ECO:0000256" key="13">
    <source>
        <dbReference type="ARBA" id="ARBA00070152"/>
    </source>
</evidence>
<dbReference type="SUPFAM" id="SSF52172">
    <property type="entry name" value="CheY-like"/>
    <property type="match status" value="1"/>
</dbReference>
<dbReference type="InterPro" id="IPR003661">
    <property type="entry name" value="HisK_dim/P_dom"/>
</dbReference>
<dbReference type="InterPro" id="IPR003660">
    <property type="entry name" value="HAMP_dom"/>
</dbReference>
<evidence type="ECO:0000256" key="5">
    <source>
        <dbReference type="ARBA" id="ARBA00022679"/>
    </source>
</evidence>
<organism evidence="21 22">
    <name type="scientific">Candidatus Accumulibacter vicinus</name>
    <dbReference type="NCBI Taxonomy" id="2954382"/>
    <lineage>
        <taxon>Bacteria</taxon>
        <taxon>Pseudomonadati</taxon>
        <taxon>Pseudomonadota</taxon>
        <taxon>Betaproteobacteria</taxon>
        <taxon>Candidatus Accumulibacter</taxon>
    </lineage>
</organism>
<dbReference type="PROSITE" id="PS50113">
    <property type="entry name" value="PAC"/>
    <property type="match status" value="1"/>
</dbReference>
<dbReference type="Gene3D" id="3.40.50.2300">
    <property type="match status" value="1"/>
</dbReference>
<dbReference type="PANTHER" id="PTHR43047">
    <property type="entry name" value="TWO-COMPONENT HISTIDINE PROTEIN KINASE"/>
    <property type="match status" value="1"/>
</dbReference>
<dbReference type="InterPro" id="IPR033414">
    <property type="entry name" value="Sensor_dom"/>
</dbReference>
<dbReference type="AlphaFoldDB" id="A0A084Y278"/>
<evidence type="ECO:0000256" key="1">
    <source>
        <dbReference type="ARBA" id="ARBA00000085"/>
    </source>
</evidence>
<dbReference type="NCBIfam" id="TIGR00229">
    <property type="entry name" value="sensory_box"/>
    <property type="match status" value="1"/>
</dbReference>
<dbReference type="PROSITE" id="PS50109">
    <property type="entry name" value="HIS_KIN"/>
    <property type="match status" value="1"/>
</dbReference>
<dbReference type="SMART" id="SM00448">
    <property type="entry name" value="REC"/>
    <property type="match status" value="1"/>
</dbReference>
<keyword evidence="9" id="KW-0902">Two-component regulatory system</keyword>
<dbReference type="InterPro" id="IPR013767">
    <property type="entry name" value="PAS_fold"/>
</dbReference>
<dbReference type="PROSITE" id="PS50112">
    <property type="entry name" value="PAS"/>
    <property type="match status" value="1"/>
</dbReference>
<keyword evidence="8" id="KW-0067">ATP-binding</keyword>
<dbReference type="Pfam" id="PF00989">
    <property type="entry name" value="PAS"/>
    <property type="match status" value="1"/>
</dbReference>
<dbReference type="GO" id="GO:0016020">
    <property type="term" value="C:membrane"/>
    <property type="evidence" value="ECO:0007669"/>
    <property type="project" value="UniProtKB-SubCell"/>
</dbReference>
<evidence type="ECO:0000256" key="11">
    <source>
        <dbReference type="ARBA" id="ARBA00023306"/>
    </source>
</evidence>
<dbReference type="FunFam" id="1.10.287.130:FF:000038">
    <property type="entry name" value="Sensory transduction histidine kinase"/>
    <property type="match status" value="1"/>
</dbReference>
<evidence type="ECO:0000256" key="7">
    <source>
        <dbReference type="ARBA" id="ARBA00022777"/>
    </source>
</evidence>
<comment type="catalytic activity">
    <reaction evidence="1">
        <text>ATP + protein L-histidine = ADP + protein N-phospho-L-histidine.</text>
        <dbReference type="EC" id="2.7.13.3"/>
    </reaction>
</comment>
<evidence type="ECO:0000256" key="15">
    <source>
        <dbReference type="SAM" id="Phobius"/>
    </source>
</evidence>
<dbReference type="Pfam" id="PF02518">
    <property type="entry name" value="HATPase_c"/>
    <property type="match status" value="1"/>
</dbReference>
<reference evidence="21 22" key="1">
    <citation type="submission" date="2014-07" db="EMBL/GenBank/DDBJ databases">
        <title>Expanding our view of genomic diversity in Candidatus Accumulibacter clades.</title>
        <authorList>
            <person name="Skennerton C.T."/>
            <person name="Barr J.J."/>
            <person name="Slater F.R."/>
            <person name="Bond P.L."/>
            <person name="Tyson G.W."/>
        </authorList>
    </citation>
    <scope>NUCLEOTIDE SEQUENCE [LARGE SCALE GENOMIC DNA]</scope>
    <source>
        <strain evidence="22">SK-01</strain>
    </source>
</reference>
<dbReference type="FunFam" id="3.30.565.10:FF:000010">
    <property type="entry name" value="Sensor histidine kinase RcsC"/>
    <property type="match status" value="1"/>
</dbReference>
<keyword evidence="4 14" id="KW-0597">Phosphoprotein</keyword>
<dbReference type="CDD" id="cd00082">
    <property type="entry name" value="HisKA"/>
    <property type="match status" value="1"/>
</dbReference>
<accession>A0A084Y278</accession>
<keyword evidence="15" id="KW-0812">Transmembrane</keyword>
<dbReference type="CDD" id="cd00130">
    <property type="entry name" value="PAS"/>
    <property type="match status" value="1"/>
</dbReference>
<dbReference type="EMBL" id="JDSS02000019">
    <property type="protein sequence ID" value="KFB68822.1"/>
    <property type="molecule type" value="Genomic_DNA"/>
</dbReference>
<dbReference type="InterPro" id="IPR004358">
    <property type="entry name" value="Sig_transdc_His_kin-like_C"/>
</dbReference>
<evidence type="ECO:0000256" key="10">
    <source>
        <dbReference type="ARBA" id="ARBA00023136"/>
    </source>
</evidence>
<dbReference type="EC" id="2.7.13.3" evidence="3"/>
<feature type="domain" description="HAMP" evidence="20">
    <location>
        <begin position="177"/>
        <end position="233"/>
    </location>
</feature>
<comment type="caution">
    <text evidence="21">The sequence shown here is derived from an EMBL/GenBank/DDBJ whole genome shotgun (WGS) entry which is preliminary data.</text>
</comment>
<feature type="domain" description="Response regulatory" evidence="17">
    <location>
        <begin position="650"/>
        <end position="766"/>
    </location>
</feature>
<evidence type="ECO:0000256" key="6">
    <source>
        <dbReference type="ARBA" id="ARBA00022741"/>
    </source>
</evidence>
<feature type="domain" description="Histidine kinase" evidence="16">
    <location>
        <begin position="405"/>
        <end position="623"/>
    </location>
</feature>
<feature type="domain" description="PAS" evidence="18">
    <location>
        <begin position="256"/>
        <end position="298"/>
    </location>
</feature>
<evidence type="ECO:0000259" key="18">
    <source>
        <dbReference type="PROSITE" id="PS50112"/>
    </source>
</evidence>
<evidence type="ECO:0000256" key="3">
    <source>
        <dbReference type="ARBA" id="ARBA00012438"/>
    </source>
</evidence>
<comment type="function">
    <text evidence="12">Member of the two-component regulatory system BvgS/BvgA. Phosphorylates BvgA via a four-step phosphorelay in response to environmental signals.</text>
</comment>
<dbReference type="SUPFAM" id="SSF55785">
    <property type="entry name" value="PYP-like sensor domain (PAS domain)"/>
    <property type="match status" value="1"/>
</dbReference>
<evidence type="ECO:0000313" key="22">
    <source>
        <dbReference type="Proteomes" id="UP000019812"/>
    </source>
</evidence>
<dbReference type="GO" id="GO:0000155">
    <property type="term" value="F:phosphorelay sensor kinase activity"/>
    <property type="evidence" value="ECO:0007669"/>
    <property type="project" value="InterPro"/>
</dbReference>
<feature type="transmembrane region" description="Helical" evidence="15">
    <location>
        <begin position="153"/>
        <end position="175"/>
    </location>
</feature>
<evidence type="ECO:0000256" key="2">
    <source>
        <dbReference type="ARBA" id="ARBA00004370"/>
    </source>
</evidence>
<dbReference type="Gene3D" id="3.30.565.10">
    <property type="entry name" value="Histidine kinase-like ATPase, C-terminal domain"/>
    <property type="match status" value="1"/>
</dbReference>
<keyword evidence="15" id="KW-1133">Transmembrane helix</keyword>
<keyword evidence="5 21" id="KW-0808">Transferase</keyword>
<dbReference type="GO" id="GO:0006355">
    <property type="term" value="P:regulation of DNA-templated transcription"/>
    <property type="evidence" value="ECO:0007669"/>
    <property type="project" value="InterPro"/>
</dbReference>
<evidence type="ECO:0000256" key="8">
    <source>
        <dbReference type="ARBA" id="ARBA00022840"/>
    </source>
</evidence>
<dbReference type="SMART" id="SM00387">
    <property type="entry name" value="HATPase_c"/>
    <property type="match status" value="1"/>
</dbReference>
<sequence>MEALQKNLVKHHRISRQIAVRMAVGALLVTLLSLLSFGMLDYRDRVEAARTALDEIAGSSAPGIAGRLWQFDMTQLQVIVDGLTLIPSIGYVLVLDPNGVEVARAGQQIDDPDRRLEKRVDLVYRDRVIESRVGELLVVVDLWRLKVAAVARLLPLLIALVLVVTALGAVFFALFERAVARHLITISDYLSGMSLDRLDKPLTLPPAARLDNELGVVVDAINGMRQHILKSHRELEDHRRHLEETVARRTAELRRQQAFAQAVLENISDGVVACDERGRLSFFNRAAREMPGIAQDDLPPEQWVERYRIFEEDGATPMALADVPLFRALQGESVRNAQMVIEQADGRRRNLLVSGQSMFDADGARIGAVVSLHDMTEQKMAEAKLLEAKDAAEAANRAKSLFLANMSHELRTPLNAILGFSDLVRRSSGLSETQQSNLAIIHKSGDHLLGLINDVLDLAKIEAGRTEIERAPFDLADLIDGIANMMRVRALEKGLQLLVVQAPEFPRHIVDDQTKLRQILINLLSNAVKATEEGGVTLRLGVEPEPTERLVLEVEDTGIGIAPQEQGRIFEAFVQSGASGSWQGTGLGLAITRQFVAMMGGQLTLSSEVGKGSLFRVELPLRRARPEDLPEALPEKGEVIRLEAGQPEYRILVVDDNPENCLLLTQLLERVGYTVEEADNGANAVARYQAWAPHFIWMDQRMPVMNGVEATRRIRALPGGDVVKIAAVTASSFKQDDALLLEAGFDAIIHKPFRPDEILECMEHLLGAKLVRAAPPTVDYVPQLPAQQLAALPESLRQALAEAIISLDRGHIKTVLTAIGESQPTSAATLGHLVDNYDYETILNMLERAPSAADKP</sequence>
<comment type="subcellular location">
    <subcellularLocation>
        <location evidence="2">Membrane</location>
    </subcellularLocation>
</comment>
<dbReference type="PRINTS" id="PR00344">
    <property type="entry name" value="BCTRLSENSOR"/>
</dbReference>
<dbReference type="PROSITE" id="PS50885">
    <property type="entry name" value="HAMP"/>
    <property type="match status" value="1"/>
</dbReference>
<dbReference type="InterPro" id="IPR000700">
    <property type="entry name" value="PAS-assoc_C"/>
</dbReference>
<dbReference type="Pfam" id="PF00512">
    <property type="entry name" value="HisKA"/>
    <property type="match status" value="1"/>
</dbReference>
<dbReference type="SMART" id="SM00388">
    <property type="entry name" value="HisKA"/>
    <property type="match status" value="1"/>
</dbReference>
<evidence type="ECO:0000313" key="21">
    <source>
        <dbReference type="EMBL" id="KFB68822.1"/>
    </source>
</evidence>
<dbReference type="CDD" id="cd17546">
    <property type="entry name" value="REC_hyHK_CKI1_RcsC-like"/>
    <property type="match status" value="1"/>
</dbReference>
<dbReference type="STRING" id="1457154.CAPSK01_001677"/>
<feature type="transmembrane region" description="Helical" evidence="15">
    <location>
        <begin position="18"/>
        <end position="40"/>
    </location>
</feature>
<dbReference type="PROSITE" id="PS50110">
    <property type="entry name" value="RESPONSE_REGULATORY"/>
    <property type="match status" value="1"/>
</dbReference>
<dbReference type="Pfam" id="PF17149">
    <property type="entry name" value="CHASE5"/>
    <property type="match status" value="1"/>
</dbReference>
<dbReference type="InterPro" id="IPR036097">
    <property type="entry name" value="HisK_dim/P_sf"/>
</dbReference>
<dbReference type="SMART" id="SM00091">
    <property type="entry name" value="PAS"/>
    <property type="match status" value="1"/>
</dbReference>
<dbReference type="InterPro" id="IPR036890">
    <property type="entry name" value="HATPase_C_sf"/>
</dbReference>
<keyword evidence="10 15" id="KW-0472">Membrane</keyword>
<feature type="domain" description="PAC" evidence="19">
    <location>
        <begin position="335"/>
        <end position="387"/>
    </location>
</feature>
<dbReference type="InterPro" id="IPR011006">
    <property type="entry name" value="CheY-like_superfamily"/>
</dbReference>
<evidence type="ECO:0000259" key="16">
    <source>
        <dbReference type="PROSITE" id="PS50109"/>
    </source>
</evidence>
<evidence type="ECO:0000256" key="12">
    <source>
        <dbReference type="ARBA" id="ARBA00058004"/>
    </source>
</evidence>
<gene>
    <name evidence="21" type="primary">luxQ_10</name>
    <name evidence="21" type="ORF">CAPSK01_001677</name>
</gene>